<dbReference type="InterPro" id="IPR057744">
    <property type="entry name" value="OTAase-like"/>
</dbReference>
<dbReference type="Pfam" id="PF01979">
    <property type="entry name" value="Amidohydro_1"/>
    <property type="match status" value="1"/>
</dbReference>
<dbReference type="RefSeq" id="WP_207688783.1">
    <property type="nucleotide sequence ID" value="NZ_CP061799.1"/>
</dbReference>
<dbReference type="PANTHER" id="PTHR43135">
    <property type="entry name" value="ALPHA-D-RIBOSE 1-METHYLPHOSPHONATE 5-TRIPHOSPHATE DIPHOSPHATASE"/>
    <property type="match status" value="1"/>
</dbReference>
<dbReference type="InterPro" id="IPR051781">
    <property type="entry name" value="Metallo-dep_Hydrolase"/>
</dbReference>
<evidence type="ECO:0000313" key="2">
    <source>
        <dbReference type="EMBL" id="QTA82912.1"/>
    </source>
</evidence>
<dbReference type="Gene3D" id="3.20.20.140">
    <property type="entry name" value="Metal-dependent hydrolases"/>
    <property type="match status" value="1"/>
</dbReference>
<organism evidence="2 3">
    <name type="scientific">Desulfonema limicola</name>
    <dbReference type="NCBI Taxonomy" id="45656"/>
    <lineage>
        <taxon>Bacteria</taxon>
        <taxon>Pseudomonadati</taxon>
        <taxon>Thermodesulfobacteriota</taxon>
        <taxon>Desulfobacteria</taxon>
        <taxon>Desulfobacterales</taxon>
        <taxon>Desulfococcaceae</taxon>
        <taxon>Desulfonema</taxon>
    </lineage>
</organism>
<gene>
    <name evidence="2" type="ORF">dnl_52980</name>
</gene>
<dbReference type="CDD" id="cd01299">
    <property type="entry name" value="Met_dep_hydrolase_A"/>
    <property type="match status" value="1"/>
</dbReference>
<reference evidence="2" key="1">
    <citation type="journal article" date="2021" name="Microb. Physiol.">
        <title>Proteogenomic Insights into the Physiology of Marine, Sulfate-Reducing, Filamentous Desulfonema limicola and Desulfonema magnum.</title>
        <authorList>
            <person name="Schnaars V."/>
            <person name="Wohlbrand L."/>
            <person name="Scheve S."/>
            <person name="Hinrichs C."/>
            <person name="Reinhardt R."/>
            <person name="Rabus R."/>
        </authorList>
    </citation>
    <scope>NUCLEOTIDE SEQUENCE</scope>
    <source>
        <strain evidence="2">5ac10</strain>
    </source>
</reference>
<dbReference type="SUPFAM" id="SSF51556">
    <property type="entry name" value="Metallo-dependent hydrolases"/>
    <property type="match status" value="1"/>
</dbReference>
<dbReference type="SUPFAM" id="SSF51338">
    <property type="entry name" value="Composite domain of metallo-dependent hydrolases"/>
    <property type="match status" value="2"/>
</dbReference>
<sequence>MSNITCFINAFLIDGNGKEPVSDASVLVCGDTIKQVSTGKQVSAGDKNLCNSADQVIDLKGKTLMPGLIDAHVHAGNIEVDFKKTAALAPAVYVLRTVKNLETDIDLGFTTLRDAGGLDLGFKQAVDQGLIRGPRLLLSISPLTQTGGHGDKRSFLDQAHHPRNSIGIFPEVCDGPDQVRRSAREVLRKGADQIKVMADGGVASPSDIPGQWQFTVQELKAAVETAQAAGTYVMAHVYGIQAVRNCLEAGVRSIEHGNLIDFETAEIMVQNNAFYVPTLSVFDILAENGEKQGMSPFVLKKLESVRHHGQKAVALAQKAGVKIGSGSDIIGPFQHLKGRELALKAQIMTPMQAIVSATRINAEILGLEAKTGTITPGKLADLIVIDGNPLKDISLFEKGAEHVCFVMKEGVVMKNRLWANS</sequence>
<feature type="domain" description="Amidohydrolase-related" evidence="1">
    <location>
        <begin position="63"/>
        <end position="410"/>
    </location>
</feature>
<dbReference type="Proteomes" id="UP000663720">
    <property type="component" value="Chromosome"/>
</dbReference>
<evidence type="ECO:0000259" key="1">
    <source>
        <dbReference type="Pfam" id="PF01979"/>
    </source>
</evidence>
<dbReference type="InterPro" id="IPR032466">
    <property type="entry name" value="Metal_Hydrolase"/>
</dbReference>
<dbReference type="KEGG" id="dli:dnl_52980"/>
<dbReference type="EMBL" id="CP061799">
    <property type="protein sequence ID" value="QTA82912.1"/>
    <property type="molecule type" value="Genomic_DNA"/>
</dbReference>
<accession>A0A975BCF9</accession>
<dbReference type="InterPro" id="IPR011059">
    <property type="entry name" value="Metal-dep_hydrolase_composite"/>
</dbReference>
<keyword evidence="3" id="KW-1185">Reference proteome</keyword>
<name>A0A975BCF9_9BACT</name>
<dbReference type="Gene3D" id="2.30.40.10">
    <property type="entry name" value="Urease, subunit C, domain 1"/>
    <property type="match status" value="1"/>
</dbReference>
<evidence type="ECO:0000313" key="3">
    <source>
        <dbReference type="Proteomes" id="UP000663720"/>
    </source>
</evidence>
<dbReference type="PANTHER" id="PTHR43135:SF3">
    <property type="entry name" value="ALPHA-D-RIBOSE 1-METHYLPHOSPHONATE 5-TRIPHOSPHATE DIPHOSPHATASE"/>
    <property type="match status" value="1"/>
</dbReference>
<dbReference type="GO" id="GO:0016810">
    <property type="term" value="F:hydrolase activity, acting on carbon-nitrogen (but not peptide) bonds"/>
    <property type="evidence" value="ECO:0007669"/>
    <property type="project" value="InterPro"/>
</dbReference>
<dbReference type="InterPro" id="IPR006680">
    <property type="entry name" value="Amidohydro-rel"/>
</dbReference>
<proteinExistence type="predicted"/>
<dbReference type="AlphaFoldDB" id="A0A975BCF9"/>
<protein>
    <submittedName>
        <fullName evidence="2">Amidohydrolase 1 family protein</fullName>
    </submittedName>
</protein>